<feature type="transmembrane region" description="Helical" evidence="1">
    <location>
        <begin position="109"/>
        <end position="127"/>
    </location>
</feature>
<feature type="transmembrane region" description="Helical" evidence="1">
    <location>
        <begin position="159"/>
        <end position="179"/>
    </location>
</feature>
<organism evidence="2 3">
    <name type="scientific">Mycolicibacterium grossiae</name>
    <dbReference type="NCBI Taxonomy" id="1552759"/>
    <lineage>
        <taxon>Bacteria</taxon>
        <taxon>Bacillati</taxon>
        <taxon>Actinomycetota</taxon>
        <taxon>Actinomycetes</taxon>
        <taxon>Mycobacteriales</taxon>
        <taxon>Mycobacteriaceae</taxon>
        <taxon>Mycolicibacterium</taxon>
    </lineage>
</organism>
<sequence length="190" mass="20665">MRWWPFIGLPALVLLGLAVGTRSTRVDDWFIRTGAEHRGLHRLLIFTEPTLVVGLLLVAFAVALWRRRWRLAAAMVVTPAVALVAMRVLKRVFGRTKGEHPPSLAFPSGHVTMTVVVLAMAVLVLGARVWAMAAAAVLAVLAALGQAFTYHYFTDTVGALLLATSVVCLAVWAFGLDGCQPRCDLRHRSG</sequence>
<protein>
    <submittedName>
        <fullName evidence="2">PA-phosphatase</fullName>
    </submittedName>
</protein>
<keyword evidence="1" id="KW-0812">Transmembrane</keyword>
<accession>A0A1E8Q3Y9</accession>
<feature type="transmembrane region" description="Helical" evidence="1">
    <location>
        <begin position="134"/>
        <end position="153"/>
    </location>
</feature>
<keyword evidence="3" id="KW-1185">Reference proteome</keyword>
<keyword evidence="1" id="KW-0472">Membrane</keyword>
<feature type="transmembrane region" description="Helical" evidence="1">
    <location>
        <begin position="44"/>
        <end position="64"/>
    </location>
</feature>
<feature type="transmembrane region" description="Helical" evidence="1">
    <location>
        <begin position="71"/>
        <end position="89"/>
    </location>
</feature>
<dbReference type="Proteomes" id="UP000178953">
    <property type="component" value="Unassembled WGS sequence"/>
</dbReference>
<dbReference type="AlphaFoldDB" id="A0A1E8Q3Y9"/>
<dbReference type="InterPro" id="IPR036938">
    <property type="entry name" value="PAP2/HPO_sf"/>
</dbReference>
<dbReference type="EMBL" id="MCHX01000035">
    <property type="protein sequence ID" value="OFJ52779.1"/>
    <property type="molecule type" value="Genomic_DNA"/>
</dbReference>
<keyword evidence="1" id="KW-1133">Transmembrane helix</keyword>
<evidence type="ECO:0000313" key="2">
    <source>
        <dbReference type="EMBL" id="OFJ52779.1"/>
    </source>
</evidence>
<name>A0A1E8Q3Y9_9MYCO</name>
<evidence type="ECO:0000256" key="1">
    <source>
        <dbReference type="SAM" id="Phobius"/>
    </source>
</evidence>
<gene>
    <name evidence="2" type="ORF">BEL07_16145</name>
</gene>
<comment type="caution">
    <text evidence="2">The sequence shown here is derived from an EMBL/GenBank/DDBJ whole genome shotgun (WGS) entry which is preliminary data.</text>
</comment>
<evidence type="ECO:0000313" key="3">
    <source>
        <dbReference type="Proteomes" id="UP000178953"/>
    </source>
</evidence>
<dbReference type="SUPFAM" id="SSF48317">
    <property type="entry name" value="Acid phosphatase/Vanadium-dependent haloperoxidase"/>
    <property type="match status" value="1"/>
</dbReference>
<reference evidence="2 3" key="1">
    <citation type="submission" date="2016-09" db="EMBL/GenBank/DDBJ databases">
        <title>genome sequence of Mycobacterium sp. 739 SCH.</title>
        <authorList>
            <person name="Greninger A.L."/>
            <person name="Qin X."/>
            <person name="Jerome K."/>
            <person name="Vora S."/>
            <person name="Quinn K."/>
        </authorList>
    </citation>
    <scope>NUCLEOTIDE SEQUENCE [LARGE SCALE GENOMIC DNA]</scope>
    <source>
        <strain evidence="2 3">SCH</strain>
    </source>
</reference>
<proteinExistence type="predicted"/>
<dbReference type="Gene3D" id="1.20.144.10">
    <property type="entry name" value="Phosphatidic acid phosphatase type 2/haloperoxidase"/>
    <property type="match status" value="1"/>
</dbReference>